<dbReference type="KEGG" id="saci:Sinac_7639"/>
<keyword evidence="6" id="KW-0614">Plasmid</keyword>
<reference evidence="6 7" key="1">
    <citation type="submission" date="2012-02" db="EMBL/GenBank/DDBJ databases">
        <title>Complete sequence of plasmid 2 of Singulisphaera acidiphila DSM 18658.</title>
        <authorList>
            <consortium name="US DOE Joint Genome Institute (JGI-PGF)"/>
            <person name="Lucas S."/>
            <person name="Copeland A."/>
            <person name="Lapidus A."/>
            <person name="Glavina del Rio T."/>
            <person name="Dalin E."/>
            <person name="Tice H."/>
            <person name="Bruce D."/>
            <person name="Goodwin L."/>
            <person name="Pitluck S."/>
            <person name="Peters L."/>
            <person name="Ovchinnikova G."/>
            <person name="Chertkov O."/>
            <person name="Kyrpides N."/>
            <person name="Mavromatis K."/>
            <person name="Ivanova N."/>
            <person name="Brettin T."/>
            <person name="Detter J.C."/>
            <person name="Han C."/>
            <person name="Larimer F."/>
            <person name="Land M."/>
            <person name="Hauser L."/>
            <person name="Markowitz V."/>
            <person name="Cheng J.-F."/>
            <person name="Hugenholtz P."/>
            <person name="Woyke T."/>
            <person name="Wu D."/>
            <person name="Tindall B."/>
            <person name="Pomrenke H."/>
            <person name="Brambilla E."/>
            <person name="Klenk H.-P."/>
            <person name="Eisen J.A."/>
        </authorList>
    </citation>
    <scope>NUCLEOTIDE SEQUENCE [LARGE SCALE GENOMIC DNA]</scope>
    <source>
        <strain evidence="7">ATCC BAA-1392 / DSM 18658 / VKM B-2454 / MOB10</strain>
        <plasmid evidence="6 7">pSINAC02</plasmid>
    </source>
</reference>
<organism evidence="6 7">
    <name type="scientific">Singulisphaera acidiphila (strain ATCC BAA-1392 / DSM 18658 / VKM B-2454 / MOB10)</name>
    <dbReference type="NCBI Taxonomy" id="886293"/>
    <lineage>
        <taxon>Bacteria</taxon>
        <taxon>Pseudomonadati</taxon>
        <taxon>Planctomycetota</taxon>
        <taxon>Planctomycetia</taxon>
        <taxon>Isosphaerales</taxon>
        <taxon>Isosphaeraceae</taxon>
        <taxon>Singulisphaera</taxon>
    </lineage>
</organism>
<evidence type="ECO:0000259" key="5">
    <source>
        <dbReference type="PROSITE" id="PS51206"/>
    </source>
</evidence>
<geneLocation type="plasmid" evidence="6 7">
    <name>pSINAC02</name>
</geneLocation>
<dbReference type="InterPro" id="IPR027417">
    <property type="entry name" value="P-loop_NTPase"/>
</dbReference>
<dbReference type="HOGENOM" id="CLU_018483_0_0_0"/>
<dbReference type="Pfam" id="PF19263">
    <property type="entry name" value="DUF5906"/>
    <property type="match status" value="1"/>
</dbReference>
<dbReference type="GO" id="GO:0016787">
    <property type="term" value="F:hydrolase activity"/>
    <property type="evidence" value="ECO:0007669"/>
    <property type="project" value="UniProtKB-KW"/>
</dbReference>
<accession>L0DQF7</accession>
<dbReference type="InterPro" id="IPR006500">
    <property type="entry name" value="Helicase_put_C_phage/plasmid"/>
</dbReference>
<keyword evidence="3" id="KW-0067">ATP-binding</keyword>
<dbReference type="GO" id="GO:0005524">
    <property type="term" value="F:ATP binding"/>
    <property type="evidence" value="ECO:0007669"/>
    <property type="project" value="UniProtKB-KW"/>
</dbReference>
<dbReference type="InterPro" id="IPR014818">
    <property type="entry name" value="Phage/plasmid_primase_P4_C"/>
</dbReference>
<dbReference type="OrthoDB" id="288091at2"/>
<feature type="region of interest" description="Disordered" evidence="4">
    <location>
        <begin position="107"/>
        <end position="127"/>
    </location>
</feature>
<dbReference type="NCBIfam" id="TIGR01613">
    <property type="entry name" value="primase_Cterm"/>
    <property type="match status" value="1"/>
</dbReference>
<dbReference type="InterPro" id="IPR045455">
    <property type="entry name" value="NrS-1_pol-like_helicase"/>
</dbReference>
<evidence type="ECO:0000256" key="1">
    <source>
        <dbReference type="ARBA" id="ARBA00022741"/>
    </source>
</evidence>
<dbReference type="InterPro" id="IPR014015">
    <property type="entry name" value="Helicase_SF3_DNA-vir"/>
</dbReference>
<keyword evidence="7" id="KW-1185">Reference proteome</keyword>
<evidence type="ECO:0000256" key="2">
    <source>
        <dbReference type="ARBA" id="ARBA00022801"/>
    </source>
</evidence>
<evidence type="ECO:0000313" key="6">
    <source>
        <dbReference type="EMBL" id="AGA31669.1"/>
    </source>
</evidence>
<dbReference type="Gene3D" id="3.40.50.300">
    <property type="entry name" value="P-loop containing nucleotide triphosphate hydrolases"/>
    <property type="match status" value="1"/>
</dbReference>
<dbReference type="Pfam" id="PF08706">
    <property type="entry name" value="D5_N"/>
    <property type="match status" value="1"/>
</dbReference>
<dbReference type="InterPro" id="IPR034154">
    <property type="entry name" value="TOPRIM_DnaG/twinkle"/>
</dbReference>
<dbReference type="EMBL" id="CP003366">
    <property type="protein sequence ID" value="AGA31669.1"/>
    <property type="molecule type" value="Genomic_DNA"/>
</dbReference>
<dbReference type="AlphaFoldDB" id="L0DQF7"/>
<dbReference type="PANTHER" id="PTHR35372:SF2">
    <property type="entry name" value="SF3 HELICASE DOMAIN-CONTAINING PROTEIN"/>
    <property type="match status" value="1"/>
</dbReference>
<dbReference type="Proteomes" id="UP000010798">
    <property type="component" value="Plasmid pSINAC02"/>
</dbReference>
<name>L0DQF7_SINAD</name>
<dbReference type="CDD" id="cd01029">
    <property type="entry name" value="TOPRIM_primases"/>
    <property type="match status" value="1"/>
</dbReference>
<keyword evidence="1" id="KW-0547">Nucleotide-binding</keyword>
<dbReference type="PROSITE" id="PS51206">
    <property type="entry name" value="SF3_HELICASE_1"/>
    <property type="match status" value="1"/>
</dbReference>
<dbReference type="SUPFAM" id="SSF52540">
    <property type="entry name" value="P-loop containing nucleoside triphosphate hydrolases"/>
    <property type="match status" value="1"/>
</dbReference>
<sequence>MTQIYGAARPSSSQNGHAVDSIDPIGLVLAGLNRAGCDPKVTGSGKWEARCPVHEGNRRNLSIAEGSDGTVLLHCHHIDAHGMSCSSNAIVERLGLTLGDLFRKLPGASSKTGKPPTKAKPAKKPHKTPAGAIWYWTDKYGPFSQCWFYHDAKGHEAARVFRFDYPAPTAENPLAKGKTYVPVHPDADGWRAGDPPGLWPLYKLPHLVEAKRVFLVEGEKCADLVCELDELAGTTSAHGAKSTRKTDWSPLAGKEVVILPDKDEAGEGYTTNVLRELAKLNPRPTVRKVILPGLADPGDDIEQWLLLKNGTSFAIAAELMELAEAAPVIDFDAKAPPEKLQAEPVRVEDESPIHRTDLGNAQRLIKRFGDFIRFCPTWGKWLVWDGKRWREDETGEIFRLAKRTVRSIGAEAAEVEADGERKALLAWALQSESQKRIQAMIGLSWSEAGVPVEPSQLNRDPWLLNVENGTLDLRTGTLRPHQQADLISKLAPVAFDPAATCKRWEAFLARIFDGNADLVAFMQRALGYAISGVVSEHALFFLYGTGRNGKSTFLNIILGILGDYATTIDSSLLTVKRGDDHPTGLTDLDGRRFVPTSEVEDGRQMAEALVKKLTGGERIKARRMRENFYEFEPTHKIFLAANHKPEIRGTDEGIWSRIKLLPFDVYIRPEERTKDLDKILIAEEGPGILAWLVKGCLEWQRIGLADPAAIVKATEGYRAEMDHIGDYLGERCDCPEPKHLREASRTLASTLFHDYLEWAKGNGVEPLDQRKFGSEMTKRGFKSDKSNGKCWRYGLSVKPKEDAKSDVSGLF</sequence>
<dbReference type="PANTHER" id="PTHR35372">
    <property type="entry name" value="ATP BINDING PROTEIN-RELATED"/>
    <property type="match status" value="1"/>
</dbReference>
<protein>
    <submittedName>
        <fullName evidence="6">Putative ATPase</fullName>
    </submittedName>
</protein>
<evidence type="ECO:0000256" key="4">
    <source>
        <dbReference type="SAM" id="MobiDB-lite"/>
    </source>
</evidence>
<feature type="domain" description="SF3 helicase" evidence="5">
    <location>
        <begin position="517"/>
        <end position="676"/>
    </location>
</feature>
<dbReference type="SMART" id="SM00885">
    <property type="entry name" value="D5_N"/>
    <property type="match status" value="1"/>
</dbReference>
<dbReference type="Gene3D" id="3.40.1360.10">
    <property type="match status" value="1"/>
</dbReference>
<proteinExistence type="predicted"/>
<keyword evidence="2" id="KW-0378">Hydrolase</keyword>
<evidence type="ECO:0000256" key="3">
    <source>
        <dbReference type="ARBA" id="ARBA00022840"/>
    </source>
</evidence>
<dbReference type="InterPro" id="IPR051620">
    <property type="entry name" value="ORF904-like_C"/>
</dbReference>
<gene>
    <name evidence="6" type="ordered locus">Sinac_7639</name>
</gene>
<evidence type="ECO:0000313" key="7">
    <source>
        <dbReference type="Proteomes" id="UP000010798"/>
    </source>
</evidence>